<dbReference type="FunFam" id="3.10.20.90:FF:000006">
    <property type="entry name" value="Polyubiquitin 10"/>
    <property type="match status" value="1"/>
</dbReference>
<dbReference type="InterPro" id="IPR019954">
    <property type="entry name" value="Ubiquitin_CS"/>
</dbReference>
<name>A0A5P1EI92_ASPOF</name>
<dbReference type="CDD" id="cd01803">
    <property type="entry name" value="Ubl_ubiquitin"/>
    <property type="match status" value="1"/>
</dbReference>
<evidence type="ECO:0000313" key="4">
    <source>
        <dbReference type="Proteomes" id="UP000243459"/>
    </source>
</evidence>
<dbReference type="PROSITE" id="PS50053">
    <property type="entry name" value="UBIQUITIN_2"/>
    <property type="match status" value="1"/>
</dbReference>
<dbReference type="SMART" id="SM00213">
    <property type="entry name" value="UBQ"/>
    <property type="match status" value="1"/>
</dbReference>
<dbReference type="InterPro" id="IPR050158">
    <property type="entry name" value="Ubiquitin_ubiquitin-like"/>
</dbReference>
<dbReference type="PROSITE" id="PS00299">
    <property type="entry name" value="UBIQUITIN_1"/>
    <property type="match status" value="1"/>
</dbReference>
<dbReference type="PANTHER" id="PTHR10666">
    <property type="entry name" value="UBIQUITIN"/>
    <property type="match status" value="1"/>
</dbReference>
<dbReference type="EMBL" id="CM007387">
    <property type="protein sequence ID" value="ONK65622.1"/>
    <property type="molecule type" value="Genomic_DNA"/>
</dbReference>
<organism evidence="3 4">
    <name type="scientific">Asparagus officinalis</name>
    <name type="common">Garden asparagus</name>
    <dbReference type="NCBI Taxonomy" id="4686"/>
    <lineage>
        <taxon>Eukaryota</taxon>
        <taxon>Viridiplantae</taxon>
        <taxon>Streptophyta</taxon>
        <taxon>Embryophyta</taxon>
        <taxon>Tracheophyta</taxon>
        <taxon>Spermatophyta</taxon>
        <taxon>Magnoliopsida</taxon>
        <taxon>Liliopsida</taxon>
        <taxon>Asparagales</taxon>
        <taxon>Asparagaceae</taxon>
        <taxon>Asparagoideae</taxon>
        <taxon>Asparagus</taxon>
    </lineage>
</organism>
<dbReference type="AlphaFoldDB" id="A0A5P1EI92"/>
<protein>
    <recommendedName>
        <fullName evidence="2">Ubiquitin-like domain-containing protein</fullName>
    </recommendedName>
</protein>
<dbReference type="GO" id="GO:0003729">
    <property type="term" value="F:mRNA binding"/>
    <property type="evidence" value="ECO:0007669"/>
    <property type="project" value="UniProtKB-ARBA"/>
</dbReference>
<reference evidence="4" key="1">
    <citation type="journal article" date="2017" name="Nat. Commun.">
        <title>The asparagus genome sheds light on the origin and evolution of a young Y chromosome.</title>
        <authorList>
            <person name="Harkess A."/>
            <person name="Zhou J."/>
            <person name="Xu C."/>
            <person name="Bowers J.E."/>
            <person name="Van der Hulst R."/>
            <person name="Ayyampalayam S."/>
            <person name="Mercati F."/>
            <person name="Riccardi P."/>
            <person name="McKain M.R."/>
            <person name="Kakrana A."/>
            <person name="Tang H."/>
            <person name="Ray J."/>
            <person name="Groenendijk J."/>
            <person name="Arikit S."/>
            <person name="Mathioni S.M."/>
            <person name="Nakano M."/>
            <person name="Shan H."/>
            <person name="Telgmann-Rauber A."/>
            <person name="Kanno A."/>
            <person name="Yue Z."/>
            <person name="Chen H."/>
            <person name="Li W."/>
            <person name="Chen Y."/>
            <person name="Xu X."/>
            <person name="Zhang Y."/>
            <person name="Luo S."/>
            <person name="Chen H."/>
            <person name="Gao J."/>
            <person name="Mao Z."/>
            <person name="Pires J.C."/>
            <person name="Luo M."/>
            <person name="Kudrna D."/>
            <person name="Wing R.A."/>
            <person name="Meyers B.C."/>
            <person name="Yi K."/>
            <person name="Kong H."/>
            <person name="Lavrijsen P."/>
            <person name="Sunseri F."/>
            <person name="Falavigna A."/>
            <person name="Ye Y."/>
            <person name="Leebens-Mack J.H."/>
            <person name="Chen G."/>
        </authorList>
    </citation>
    <scope>NUCLEOTIDE SEQUENCE [LARGE SCALE GENOMIC DNA]</scope>
    <source>
        <strain evidence="4">cv. DH0086</strain>
    </source>
</reference>
<sequence>MQIFVKTLTGKTITLEAESSDTADNVKAKIQDKEGIPPDKQRLIFAGKQLEDGRTLADYSIRNESTLHLRGGGTKFFFFRKLFGRLKSNKVDSLEGAPEVREDHLGSLQPMQFAGKVEGCEVRVFVAMAALNNYVDPRIVQRAALPINTNKRRSAVLSDGKKVRGEGMCEAVPLDIQGVIMPSNLFIVPMSEPKIILGTVWLRSLGTVAYNLNAGTFQFRRRNGEKVTLKGASEEEEWPEFGRYGEGITLKAASDESSGGATESHVLSRDTTVCPVWDT</sequence>
<dbReference type="InterPro" id="IPR000626">
    <property type="entry name" value="Ubiquitin-like_dom"/>
</dbReference>
<gene>
    <name evidence="3" type="ORF">A4U43_C07F38970</name>
</gene>
<dbReference type="InterPro" id="IPR021109">
    <property type="entry name" value="Peptidase_aspartic_dom_sf"/>
</dbReference>
<dbReference type="Gene3D" id="2.40.70.10">
    <property type="entry name" value="Acid Proteases"/>
    <property type="match status" value="1"/>
</dbReference>
<accession>A0A5P1EI92</accession>
<feature type="domain" description="Ubiquitin-like" evidence="2">
    <location>
        <begin position="1"/>
        <end position="69"/>
    </location>
</feature>
<dbReference type="PRINTS" id="PR00348">
    <property type="entry name" value="UBIQUITIN"/>
</dbReference>
<keyword evidence="4" id="KW-1185">Reference proteome</keyword>
<dbReference type="Gramene" id="ONK65622">
    <property type="protein sequence ID" value="ONK65622"/>
    <property type="gene ID" value="A4U43_C07F38970"/>
</dbReference>
<dbReference type="CDD" id="cd00303">
    <property type="entry name" value="retropepsin_like"/>
    <property type="match status" value="1"/>
</dbReference>
<dbReference type="InterPro" id="IPR029071">
    <property type="entry name" value="Ubiquitin-like_domsf"/>
</dbReference>
<dbReference type="SUPFAM" id="SSF54236">
    <property type="entry name" value="Ubiquitin-like"/>
    <property type="match status" value="1"/>
</dbReference>
<evidence type="ECO:0000256" key="1">
    <source>
        <dbReference type="ARBA" id="ARBA00022499"/>
    </source>
</evidence>
<dbReference type="Gene3D" id="3.10.20.90">
    <property type="entry name" value="Phosphatidylinositol 3-kinase Catalytic Subunit, Chain A, domain 1"/>
    <property type="match status" value="1"/>
</dbReference>
<dbReference type="Proteomes" id="UP000243459">
    <property type="component" value="Chromosome 7"/>
</dbReference>
<keyword evidence="1" id="KW-1017">Isopeptide bond</keyword>
<proteinExistence type="predicted"/>
<evidence type="ECO:0000313" key="3">
    <source>
        <dbReference type="EMBL" id="ONK65622.1"/>
    </source>
</evidence>
<dbReference type="Pfam" id="PF08284">
    <property type="entry name" value="RVP_2"/>
    <property type="match status" value="1"/>
</dbReference>
<dbReference type="InterPro" id="IPR019956">
    <property type="entry name" value="Ubiquitin_dom"/>
</dbReference>
<dbReference type="Pfam" id="PF00240">
    <property type="entry name" value="ubiquitin"/>
    <property type="match status" value="1"/>
</dbReference>
<evidence type="ECO:0000259" key="2">
    <source>
        <dbReference type="PROSITE" id="PS50053"/>
    </source>
</evidence>